<proteinExistence type="predicted"/>
<comment type="caution">
    <text evidence="1">The sequence shown here is derived from an EMBL/GenBank/DDBJ whole genome shotgun (WGS) entry which is preliminary data.</text>
</comment>
<reference evidence="1" key="2">
    <citation type="journal article" date="2023" name="BMC Genomics">
        <title>Pest status, molecular evolution, and epigenetic factors derived from the genome assembly of Frankliniella fusca, a thysanopteran phytovirus vector.</title>
        <authorList>
            <person name="Catto M.A."/>
            <person name="Labadie P.E."/>
            <person name="Jacobson A.L."/>
            <person name="Kennedy G.G."/>
            <person name="Srinivasan R."/>
            <person name="Hunt B.G."/>
        </authorList>
    </citation>
    <scope>NUCLEOTIDE SEQUENCE</scope>
    <source>
        <strain evidence="1">PL_HMW_Pooled</strain>
    </source>
</reference>
<reference evidence="1" key="1">
    <citation type="submission" date="2021-07" db="EMBL/GenBank/DDBJ databases">
        <authorList>
            <person name="Catto M.A."/>
            <person name="Jacobson A."/>
            <person name="Kennedy G."/>
            <person name="Labadie P."/>
            <person name="Hunt B.G."/>
            <person name="Srinivasan R."/>
        </authorList>
    </citation>
    <scope>NUCLEOTIDE SEQUENCE</scope>
    <source>
        <strain evidence="1">PL_HMW_Pooled</strain>
        <tissue evidence="1">Head</tissue>
    </source>
</reference>
<dbReference type="AlphaFoldDB" id="A0AAE1LDV1"/>
<dbReference type="EMBL" id="JAHWGI010000382">
    <property type="protein sequence ID" value="KAK3914527.1"/>
    <property type="molecule type" value="Genomic_DNA"/>
</dbReference>
<evidence type="ECO:0000313" key="2">
    <source>
        <dbReference type="Proteomes" id="UP001219518"/>
    </source>
</evidence>
<sequence length="158" mass="18188">CIPLSEKREMVARLNSPPPKTVTPWKRHVLPKNAPFSNLREMKISDFVNENTKKFFTILRLDEFFLTLDPVEWAESESFRNNLEIIRSLHVVNDIAERGVALVKRFTKEALTKQEDVFQDLLLAGAPPLVSRSKSNSPDRKAQFCQSHTRSLRRAGLE</sequence>
<name>A0AAE1LDV1_9NEOP</name>
<accession>A0AAE1LDV1</accession>
<feature type="non-terminal residue" evidence="1">
    <location>
        <position position="1"/>
    </location>
</feature>
<keyword evidence="2" id="KW-1185">Reference proteome</keyword>
<evidence type="ECO:0000313" key="1">
    <source>
        <dbReference type="EMBL" id="KAK3914527.1"/>
    </source>
</evidence>
<gene>
    <name evidence="1" type="ORF">KUF71_023928</name>
</gene>
<organism evidence="1 2">
    <name type="scientific">Frankliniella fusca</name>
    <dbReference type="NCBI Taxonomy" id="407009"/>
    <lineage>
        <taxon>Eukaryota</taxon>
        <taxon>Metazoa</taxon>
        <taxon>Ecdysozoa</taxon>
        <taxon>Arthropoda</taxon>
        <taxon>Hexapoda</taxon>
        <taxon>Insecta</taxon>
        <taxon>Pterygota</taxon>
        <taxon>Neoptera</taxon>
        <taxon>Paraneoptera</taxon>
        <taxon>Thysanoptera</taxon>
        <taxon>Terebrantia</taxon>
        <taxon>Thripoidea</taxon>
        <taxon>Thripidae</taxon>
        <taxon>Frankliniella</taxon>
    </lineage>
</organism>
<protein>
    <submittedName>
        <fullName evidence="1">Avirulence protein B</fullName>
    </submittedName>
</protein>
<dbReference type="Proteomes" id="UP001219518">
    <property type="component" value="Unassembled WGS sequence"/>
</dbReference>